<proteinExistence type="predicted"/>
<feature type="non-terminal residue" evidence="1">
    <location>
        <position position="1"/>
    </location>
</feature>
<feature type="non-terminal residue" evidence="1">
    <location>
        <position position="237"/>
    </location>
</feature>
<dbReference type="EMBL" id="CAJNJA010019635">
    <property type="protein sequence ID" value="CAE7448274.1"/>
    <property type="molecule type" value="Genomic_DNA"/>
</dbReference>
<dbReference type="AlphaFoldDB" id="A0A812RR08"/>
<evidence type="ECO:0000313" key="2">
    <source>
        <dbReference type="Proteomes" id="UP000601435"/>
    </source>
</evidence>
<sequence>ALHLPEHEFRKLSLAVDSLAAQALEVTAAAAAPPRPLKGTGISFSTVVVFVLPTLDFEELEASEQEILLLQEVRAAMAQFASRSLRIELGEAEEGVEVIMTIKNASSSEAKALESKILRAEENFLGEVEQRLTAAQIGGGGSVPQRATDLQVMVKKTIDTKKDGDISEQAYNSFRAAAAAAEDAKASEAASEYEAVAQNRSLEAQKMRDTMNVPGAVVNTTETEILDGEAKAAMDAA</sequence>
<accession>A0A812RR08</accession>
<dbReference type="OrthoDB" id="10362449at2759"/>
<dbReference type="Proteomes" id="UP000601435">
    <property type="component" value="Unassembled WGS sequence"/>
</dbReference>
<organism evidence="1 2">
    <name type="scientific">Symbiodinium necroappetens</name>
    <dbReference type="NCBI Taxonomy" id="1628268"/>
    <lineage>
        <taxon>Eukaryota</taxon>
        <taxon>Sar</taxon>
        <taxon>Alveolata</taxon>
        <taxon>Dinophyceae</taxon>
        <taxon>Suessiales</taxon>
        <taxon>Symbiodiniaceae</taxon>
        <taxon>Symbiodinium</taxon>
    </lineage>
</organism>
<evidence type="ECO:0000313" key="1">
    <source>
        <dbReference type="EMBL" id="CAE7448274.1"/>
    </source>
</evidence>
<comment type="caution">
    <text evidence="1">The sequence shown here is derived from an EMBL/GenBank/DDBJ whole genome shotgun (WGS) entry which is preliminary data.</text>
</comment>
<name>A0A812RR08_9DINO</name>
<gene>
    <name evidence="1" type="ORF">SNEC2469_LOCUS12391</name>
</gene>
<reference evidence="1" key="1">
    <citation type="submission" date="2021-02" db="EMBL/GenBank/DDBJ databases">
        <authorList>
            <person name="Dougan E. K."/>
            <person name="Rhodes N."/>
            <person name="Thang M."/>
            <person name="Chan C."/>
        </authorList>
    </citation>
    <scope>NUCLEOTIDE SEQUENCE</scope>
</reference>
<protein>
    <submittedName>
        <fullName evidence="1">Uncharacterized protein</fullName>
    </submittedName>
</protein>
<keyword evidence="2" id="KW-1185">Reference proteome</keyword>